<evidence type="ECO:0000313" key="3">
    <source>
        <dbReference type="EMBL" id="EMI21857.1"/>
    </source>
</evidence>
<protein>
    <submittedName>
        <fullName evidence="3">Large multi-functional protein</fullName>
    </submittedName>
</protein>
<feature type="region of interest" description="Disordered" evidence="1">
    <location>
        <begin position="13"/>
        <end position="39"/>
    </location>
</feature>
<dbReference type="Gene3D" id="2.60.120.560">
    <property type="entry name" value="Exo-inulinase, domain 1"/>
    <property type="match status" value="1"/>
</dbReference>
<dbReference type="InterPro" id="IPR010496">
    <property type="entry name" value="AL/BT2_dom"/>
</dbReference>
<dbReference type="OrthoDB" id="176168at2"/>
<dbReference type="AlphaFoldDB" id="M5S2K2"/>
<dbReference type="Proteomes" id="UP000011991">
    <property type="component" value="Unassembled WGS sequence"/>
</dbReference>
<comment type="caution">
    <text evidence="3">The sequence shown here is derived from an EMBL/GenBank/DDBJ whole genome shotgun (WGS) entry which is preliminary data.</text>
</comment>
<reference evidence="3 4" key="1">
    <citation type="journal article" date="2013" name="Mar. Genomics">
        <title>Expression of sulfatases in Rhodopirellula baltica and the diversity of sulfatases in the genus Rhodopirellula.</title>
        <authorList>
            <person name="Wegner C.E."/>
            <person name="Richter-Heitmann T."/>
            <person name="Klindworth A."/>
            <person name="Klockow C."/>
            <person name="Richter M."/>
            <person name="Achstetter T."/>
            <person name="Glockner F.O."/>
            <person name="Harder J."/>
        </authorList>
    </citation>
    <scope>NUCLEOTIDE SEQUENCE [LARGE SCALE GENOMIC DNA]</scope>
    <source>
        <strain evidence="3 4">SM1</strain>
    </source>
</reference>
<dbReference type="PATRIC" id="fig|1265738.3.peg.1211"/>
<evidence type="ECO:0000256" key="1">
    <source>
        <dbReference type="SAM" id="MobiDB-lite"/>
    </source>
</evidence>
<organism evidence="3 4">
    <name type="scientific">Rhodopirellula maiorica SM1</name>
    <dbReference type="NCBI Taxonomy" id="1265738"/>
    <lineage>
        <taxon>Bacteria</taxon>
        <taxon>Pseudomonadati</taxon>
        <taxon>Planctomycetota</taxon>
        <taxon>Planctomycetia</taxon>
        <taxon>Pirellulales</taxon>
        <taxon>Pirellulaceae</taxon>
        <taxon>Novipirellula</taxon>
    </lineage>
</organism>
<evidence type="ECO:0000259" key="2">
    <source>
        <dbReference type="Pfam" id="PF06439"/>
    </source>
</evidence>
<dbReference type="PANTHER" id="PTHR33546:SF1">
    <property type="entry name" value="LARGE, MULTIFUNCTIONAL SECRETED PROTEIN"/>
    <property type="match status" value="1"/>
</dbReference>
<proteinExistence type="predicted"/>
<accession>M5S2K2</accession>
<dbReference type="GO" id="GO:0016787">
    <property type="term" value="F:hydrolase activity"/>
    <property type="evidence" value="ECO:0007669"/>
    <property type="project" value="InterPro"/>
</dbReference>
<evidence type="ECO:0000313" key="4">
    <source>
        <dbReference type="Proteomes" id="UP000011991"/>
    </source>
</evidence>
<dbReference type="Pfam" id="PF06439">
    <property type="entry name" value="3keto-disac_hyd"/>
    <property type="match status" value="1"/>
</dbReference>
<dbReference type="PANTHER" id="PTHR33546">
    <property type="entry name" value="LARGE, MULTIFUNCTIONAL SECRETED PROTEIN-RELATED"/>
    <property type="match status" value="1"/>
</dbReference>
<name>M5S2K2_9BACT</name>
<sequence>MVVVAIATGSLARADAPPNTGTSGSNREQKELDAPASTLGLAPPTEAVVLFDGSNFDAWKPFSFQWINPKDDQKQIQWKLVDDDAMEIAFEFEGKRRKQFLCTKEKFGDYRLHLEFQLPKEGSGNSGIFFGPLYELQIFDSADKNIPGMGDCGAIYQIRAPDSNAALEPGVWQTIDLEFQAADIGANGFMTENGAARVTIRLNGQLIHDDVRLSLRRNKYAAFPEERMSPIVLQEHGSNVKFRNIWLVEKAANSNAKLKK</sequence>
<keyword evidence="4" id="KW-1185">Reference proteome</keyword>
<dbReference type="EMBL" id="ANOG01000183">
    <property type="protein sequence ID" value="EMI21857.1"/>
    <property type="molecule type" value="Genomic_DNA"/>
</dbReference>
<gene>
    <name evidence="3" type="ORF">RMSM_01215</name>
</gene>
<feature type="domain" description="3-keto-alpha-glucoside-1,2-lyase/3-keto-2-hydroxy-glucal hydratase" evidence="2">
    <location>
        <begin position="47"/>
        <end position="247"/>
    </location>
</feature>